<organism evidence="1 2">
    <name type="scientific">Mycena alexandri</name>
    <dbReference type="NCBI Taxonomy" id="1745969"/>
    <lineage>
        <taxon>Eukaryota</taxon>
        <taxon>Fungi</taxon>
        <taxon>Dikarya</taxon>
        <taxon>Basidiomycota</taxon>
        <taxon>Agaricomycotina</taxon>
        <taxon>Agaricomycetes</taxon>
        <taxon>Agaricomycetidae</taxon>
        <taxon>Agaricales</taxon>
        <taxon>Marasmiineae</taxon>
        <taxon>Mycenaceae</taxon>
        <taxon>Mycena</taxon>
    </lineage>
</organism>
<reference evidence="1" key="1">
    <citation type="submission" date="2023-03" db="EMBL/GenBank/DDBJ databases">
        <title>Massive genome expansion in bonnet fungi (Mycena s.s.) driven by repeated elements and novel gene families across ecological guilds.</title>
        <authorList>
            <consortium name="Lawrence Berkeley National Laboratory"/>
            <person name="Harder C.B."/>
            <person name="Miyauchi S."/>
            <person name="Viragh M."/>
            <person name="Kuo A."/>
            <person name="Thoen E."/>
            <person name="Andreopoulos B."/>
            <person name="Lu D."/>
            <person name="Skrede I."/>
            <person name="Drula E."/>
            <person name="Henrissat B."/>
            <person name="Morin E."/>
            <person name="Kohler A."/>
            <person name="Barry K."/>
            <person name="LaButti K."/>
            <person name="Morin E."/>
            <person name="Salamov A."/>
            <person name="Lipzen A."/>
            <person name="Mereny Z."/>
            <person name="Hegedus B."/>
            <person name="Baldrian P."/>
            <person name="Stursova M."/>
            <person name="Weitz H."/>
            <person name="Taylor A."/>
            <person name="Grigoriev I.V."/>
            <person name="Nagy L.G."/>
            <person name="Martin F."/>
            <person name="Kauserud H."/>
        </authorList>
    </citation>
    <scope>NUCLEOTIDE SEQUENCE</scope>
    <source>
        <strain evidence="1">CBHHK200</strain>
    </source>
</reference>
<dbReference type="AlphaFoldDB" id="A0AAD6SDG1"/>
<keyword evidence="2" id="KW-1185">Reference proteome</keyword>
<name>A0AAD6SDG1_9AGAR</name>
<protein>
    <recommendedName>
        <fullName evidence="3">Transposase</fullName>
    </recommendedName>
</protein>
<dbReference type="EMBL" id="JARJCM010000157">
    <property type="protein sequence ID" value="KAJ7025202.1"/>
    <property type="molecule type" value="Genomic_DNA"/>
</dbReference>
<proteinExistence type="predicted"/>
<dbReference type="Proteomes" id="UP001218188">
    <property type="component" value="Unassembled WGS sequence"/>
</dbReference>
<evidence type="ECO:0000313" key="2">
    <source>
        <dbReference type="Proteomes" id="UP001218188"/>
    </source>
</evidence>
<sequence length="151" mass="16687">MPTSQSPSHSAFYGVCGILYVIPPLSMRRDTTHGFRSAPAVPLSVCGAIHRYGGSYGRCPARMYAGIARSCGFSWVALRTLAHMGVCVSYATVYARVHTIRIRDAHPRLLCTPSAPCDSSSQTVCLVLRRSKYEAPLHPASRRMETRWSVW</sequence>
<evidence type="ECO:0008006" key="3">
    <source>
        <dbReference type="Google" id="ProtNLM"/>
    </source>
</evidence>
<comment type="caution">
    <text evidence="1">The sequence shown here is derived from an EMBL/GenBank/DDBJ whole genome shotgun (WGS) entry which is preliminary data.</text>
</comment>
<accession>A0AAD6SDG1</accession>
<evidence type="ECO:0000313" key="1">
    <source>
        <dbReference type="EMBL" id="KAJ7025202.1"/>
    </source>
</evidence>
<gene>
    <name evidence="1" type="ORF">C8F04DRAFT_1129200</name>
</gene>